<dbReference type="PANTHER" id="PTHR24320">
    <property type="entry name" value="RETINOL DEHYDROGENASE"/>
    <property type="match status" value="1"/>
</dbReference>
<keyword evidence="5" id="KW-1185">Reference proteome</keyword>
<protein>
    <submittedName>
        <fullName evidence="4">Uncharacterized protein</fullName>
    </submittedName>
</protein>
<dbReference type="EMBL" id="JAGPYM010000003">
    <property type="protein sequence ID" value="KAH6897445.1"/>
    <property type="molecule type" value="Genomic_DNA"/>
</dbReference>
<feature type="region of interest" description="Disordered" evidence="3">
    <location>
        <begin position="1"/>
        <end position="20"/>
    </location>
</feature>
<comment type="similarity">
    <text evidence="1">Belongs to the short-chain dehydrogenases/reductases (SDR) family.</text>
</comment>
<dbReference type="AlphaFoldDB" id="A0A9P9AV86"/>
<dbReference type="GO" id="GO:0016491">
    <property type="term" value="F:oxidoreductase activity"/>
    <property type="evidence" value="ECO:0007669"/>
    <property type="project" value="UniProtKB-KW"/>
</dbReference>
<dbReference type="Proteomes" id="UP000777438">
    <property type="component" value="Unassembled WGS sequence"/>
</dbReference>
<proteinExistence type="inferred from homology"/>
<reference evidence="4 5" key="1">
    <citation type="journal article" date="2021" name="Nat. Commun.">
        <title>Genetic determinants of endophytism in the Arabidopsis root mycobiome.</title>
        <authorList>
            <person name="Mesny F."/>
            <person name="Miyauchi S."/>
            <person name="Thiergart T."/>
            <person name="Pickel B."/>
            <person name="Atanasova L."/>
            <person name="Karlsson M."/>
            <person name="Huettel B."/>
            <person name="Barry K.W."/>
            <person name="Haridas S."/>
            <person name="Chen C."/>
            <person name="Bauer D."/>
            <person name="Andreopoulos W."/>
            <person name="Pangilinan J."/>
            <person name="LaButti K."/>
            <person name="Riley R."/>
            <person name="Lipzen A."/>
            <person name="Clum A."/>
            <person name="Drula E."/>
            <person name="Henrissat B."/>
            <person name="Kohler A."/>
            <person name="Grigoriev I.V."/>
            <person name="Martin F.M."/>
            <person name="Hacquard S."/>
        </authorList>
    </citation>
    <scope>NUCLEOTIDE SEQUENCE [LARGE SCALE GENOMIC DNA]</scope>
    <source>
        <strain evidence="4 5">MPI-CAGE-CH-0241</strain>
    </source>
</reference>
<dbReference type="PRINTS" id="PR00081">
    <property type="entry name" value="GDHRDH"/>
</dbReference>
<dbReference type="Gene3D" id="3.40.50.720">
    <property type="entry name" value="NAD(P)-binding Rossmann-like Domain"/>
    <property type="match status" value="1"/>
</dbReference>
<dbReference type="OrthoDB" id="191139at2759"/>
<name>A0A9P9AV86_9HYPO</name>
<evidence type="ECO:0000256" key="2">
    <source>
        <dbReference type="ARBA" id="ARBA00023002"/>
    </source>
</evidence>
<evidence type="ECO:0000256" key="1">
    <source>
        <dbReference type="ARBA" id="ARBA00006484"/>
    </source>
</evidence>
<organism evidence="4 5">
    <name type="scientific">Thelonectria olida</name>
    <dbReference type="NCBI Taxonomy" id="1576542"/>
    <lineage>
        <taxon>Eukaryota</taxon>
        <taxon>Fungi</taxon>
        <taxon>Dikarya</taxon>
        <taxon>Ascomycota</taxon>
        <taxon>Pezizomycotina</taxon>
        <taxon>Sordariomycetes</taxon>
        <taxon>Hypocreomycetidae</taxon>
        <taxon>Hypocreales</taxon>
        <taxon>Nectriaceae</taxon>
        <taxon>Thelonectria</taxon>
    </lineage>
</organism>
<evidence type="ECO:0000313" key="5">
    <source>
        <dbReference type="Proteomes" id="UP000777438"/>
    </source>
</evidence>
<sequence length="331" mass="36163">MSQYLASHENPEGPGDSRPTALQIVKDSGMEGKLVGKIAVITGVSSGLGVETVRALETTGVNFFLTARDVAKAKTALSDIWKDDRMELVEMDQSSLQSVRAAAKSILAKTDKVNLLINNAGVMAVPSLELTQDGFESHWVTNHLSHFLFFELLKSALLKATSPEFQSRVVMLSAAAHRISRIGASDDYAFQKSEYEPWVAYARSKTANIYMANEIERRYGSLGLHATSLHPGIIGTGIARFIPEEVVTKMTQELGLTFKSLEQGAATTLWAAIGKEWEGRGGVYLNDCAEAERGEDDGVVSKGSYVTHTYDAKEEARLWKDSLKLVGMLDE</sequence>
<dbReference type="SUPFAM" id="SSF51735">
    <property type="entry name" value="NAD(P)-binding Rossmann-fold domains"/>
    <property type="match status" value="1"/>
</dbReference>
<gene>
    <name evidence="4" type="ORF">B0T10DRAFT_535950</name>
</gene>
<accession>A0A9P9AV86</accession>
<comment type="caution">
    <text evidence="4">The sequence shown here is derived from an EMBL/GenBank/DDBJ whole genome shotgun (WGS) entry which is preliminary data.</text>
</comment>
<dbReference type="InterPro" id="IPR036291">
    <property type="entry name" value="NAD(P)-bd_dom_sf"/>
</dbReference>
<evidence type="ECO:0000256" key="3">
    <source>
        <dbReference type="SAM" id="MobiDB-lite"/>
    </source>
</evidence>
<dbReference type="PANTHER" id="PTHR24320:SF272">
    <property type="entry name" value="NAD(P)-BINDING ROSSMANN-FOLD SUPERFAMILY PROTEIN"/>
    <property type="match status" value="1"/>
</dbReference>
<dbReference type="InterPro" id="IPR002347">
    <property type="entry name" value="SDR_fam"/>
</dbReference>
<evidence type="ECO:0000313" key="4">
    <source>
        <dbReference type="EMBL" id="KAH6897445.1"/>
    </source>
</evidence>
<keyword evidence="2" id="KW-0560">Oxidoreductase</keyword>
<dbReference type="Pfam" id="PF00106">
    <property type="entry name" value="adh_short"/>
    <property type="match status" value="1"/>
</dbReference>